<dbReference type="Pfam" id="PF00488">
    <property type="entry name" value="MutS_V"/>
    <property type="match status" value="1"/>
</dbReference>
<protein>
    <submittedName>
        <fullName evidence="7">DNA mismatch repair protein MutS</fullName>
    </submittedName>
</protein>
<keyword evidence="4" id="KW-1133">Transmembrane helix</keyword>
<organism evidence="7 8">
    <name type="scientific">Duganella zoogloeoides</name>
    <dbReference type="NCBI Taxonomy" id="75659"/>
    <lineage>
        <taxon>Bacteria</taxon>
        <taxon>Pseudomonadati</taxon>
        <taxon>Pseudomonadota</taxon>
        <taxon>Betaproteobacteria</taxon>
        <taxon>Burkholderiales</taxon>
        <taxon>Oxalobacteraceae</taxon>
        <taxon>Telluria group</taxon>
        <taxon>Duganella</taxon>
    </lineage>
</organism>
<proteinExistence type="predicted"/>
<evidence type="ECO:0000256" key="4">
    <source>
        <dbReference type="SAM" id="Phobius"/>
    </source>
</evidence>
<accession>A0ABZ0XX43</accession>
<dbReference type="Gene3D" id="3.40.50.300">
    <property type="entry name" value="P-loop containing nucleotide triphosphate hydrolases"/>
    <property type="match status" value="1"/>
</dbReference>
<evidence type="ECO:0000313" key="7">
    <source>
        <dbReference type="EMBL" id="WQH04161.1"/>
    </source>
</evidence>
<reference evidence="7 8" key="1">
    <citation type="submission" date="2023-11" db="EMBL/GenBank/DDBJ databases">
        <title>MicrobeMod: A computational toolkit for identifying prokaryotic methylation and restriction-modification with nanopore sequencing.</title>
        <authorList>
            <person name="Crits-Christoph A."/>
            <person name="Kang S.C."/>
            <person name="Lee H."/>
            <person name="Ostrov N."/>
        </authorList>
    </citation>
    <scope>NUCLEOTIDE SEQUENCE [LARGE SCALE GENOMIC DNA]</scope>
    <source>
        <strain evidence="7 8">ATCC 25935</strain>
    </source>
</reference>
<dbReference type="Proteomes" id="UP001326110">
    <property type="component" value="Chromosome"/>
</dbReference>
<feature type="domain" description="DNA mismatch repair proteins mutS family" evidence="6">
    <location>
        <begin position="301"/>
        <end position="478"/>
    </location>
</feature>
<keyword evidence="1" id="KW-0547">Nucleotide-binding</keyword>
<dbReference type="PANTHER" id="PTHR11361:SF99">
    <property type="entry name" value="DNA MISMATCH REPAIR PROTEIN"/>
    <property type="match status" value="1"/>
</dbReference>
<dbReference type="RefSeq" id="WP_019923509.1">
    <property type="nucleotide sequence ID" value="NZ_CP140152.1"/>
</dbReference>
<keyword evidence="2" id="KW-0067">ATP-binding</keyword>
<name>A0ABZ0XX43_9BURK</name>
<dbReference type="InterPro" id="IPR003593">
    <property type="entry name" value="AAA+_ATPase"/>
</dbReference>
<evidence type="ECO:0000256" key="3">
    <source>
        <dbReference type="ARBA" id="ARBA00023125"/>
    </source>
</evidence>
<evidence type="ECO:0000259" key="6">
    <source>
        <dbReference type="SMART" id="SM00534"/>
    </source>
</evidence>
<dbReference type="InterPro" id="IPR027417">
    <property type="entry name" value="P-loop_NTPase"/>
</dbReference>
<feature type="domain" description="AAA+ ATPase" evidence="5">
    <location>
        <begin position="300"/>
        <end position="450"/>
    </location>
</feature>
<dbReference type="InterPro" id="IPR000432">
    <property type="entry name" value="DNA_mismatch_repair_MutS_C"/>
</dbReference>
<evidence type="ECO:0000256" key="2">
    <source>
        <dbReference type="ARBA" id="ARBA00022840"/>
    </source>
</evidence>
<dbReference type="PANTHER" id="PTHR11361">
    <property type="entry name" value="DNA MISMATCH REPAIR PROTEIN MUTS FAMILY MEMBER"/>
    <property type="match status" value="1"/>
</dbReference>
<dbReference type="InterPro" id="IPR045076">
    <property type="entry name" value="MutS"/>
</dbReference>
<evidence type="ECO:0000259" key="5">
    <source>
        <dbReference type="SMART" id="SM00382"/>
    </source>
</evidence>
<dbReference type="EMBL" id="CP140152">
    <property type="protein sequence ID" value="WQH04161.1"/>
    <property type="molecule type" value="Genomic_DNA"/>
</dbReference>
<dbReference type="SMART" id="SM00534">
    <property type="entry name" value="MUTSac"/>
    <property type="match status" value="1"/>
</dbReference>
<keyword evidence="4" id="KW-0812">Transmembrane</keyword>
<dbReference type="SMART" id="SM00382">
    <property type="entry name" value="AAA"/>
    <property type="match status" value="1"/>
</dbReference>
<keyword evidence="8" id="KW-1185">Reference proteome</keyword>
<keyword evidence="4" id="KW-0472">Membrane</keyword>
<sequence length="496" mass="53622">MAQYQRLVHGEADALDVQTWDDLMLPQYSACLAPQTSIFGQQELYRRLQAPCAIDTSARTPHVRVLVADDAARQRVQAACEGLRRAESEVSETLFGPPLAPTPRWARWLGALPLGFMVAVALALVTGALPWWGVAAALWLLLMAIQMRLQYVAANWQLQLDAIGHMLRTHASLAGLGDAVAASLRPDVIAAARLNRRLWQLSLSFVPGLQEYGDWVLLRNIRHYFASRAVVAAHLPLLRSSFVRVATVEADLALARHLVRTPRFCWAAGVAGNTARFAFELAVHPLLEVPAPLSLRVGEDGRGAFISGQNGIGKSTLLRTVGLNLATARGFGFCYADAAVTPDLPVYASMQNEDTLEGGESLYMAEVRRAGELLALARRGPAIFLIDEIFRGTNQLESVSGSAAVLDTLAESGCVLVSSHNLILAPLLARRLVPLCVARVDGRLQVEPGVLTETNGMSLLATVDVDGVLAAKAGRVHDKLATYYLAYPQACESVLD</sequence>
<gene>
    <name evidence="7" type="ORF">SR858_24445</name>
</gene>
<feature type="transmembrane region" description="Helical" evidence="4">
    <location>
        <begin position="105"/>
        <end position="125"/>
    </location>
</feature>
<evidence type="ECO:0000256" key="1">
    <source>
        <dbReference type="ARBA" id="ARBA00022741"/>
    </source>
</evidence>
<keyword evidence="3" id="KW-0238">DNA-binding</keyword>
<dbReference type="SUPFAM" id="SSF52540">
    <property type="entry name" value="P-loop containing nucleoside triphosphate hydrolases"/>
    <property type="match status" value="1"/>
</dbReference>
<evidence type="ECO:0000313" key="8">
    <source>
        <dbReference type="Proteomes" id="UP001326110"/>
    </source>
</evidence>